<accession>A0A8H6WX41</accession>
<proteinExistence type="predicted"/>
<reference evidence="1" key="1">
    <citation type="submission" date="2020-05" db="EMBL/GenBank/DDBJ databases">
        <title>Mycena genomes resolve the evolution of fungal bioluminescence.</title>
        <authorList>
            <person name="Tsai I.J."/>
        </authorList>
    </citation>
    <scope>NUCLEOTIDE SEQUENCE</scope>
    <source>
        <strain evidence="1">CCC161011</strain>
    </source>
</reference>
<evidence type="ECO:0000313" key="2">
    <source>
        <dbReference type="Proteomes" id="UP000620124"/>
    </source>
</evidence>
<comment type="caution">
    <text evidence="1">The sequence shown here is derived from an EMBL/GenBank/DDBJ whole genome shotgun (WGS) entry which is preliminary data.</text>
</comment>
<evidence type="ECO:0000313" key="1">
    <source>
        <dbReference type="EMBL" id="KAF7330215.1"/>
    </source>
</evidence>
<dbReference type="AlphaFoldDB" id="A0A8H6WX41"/>
<organism evidence="1 2">
    <name type="scientific">Mycena venus</name>
    <dbReference type="NCBI Taxonomy" id="2733690"/>
    <lineage>
        <taxon>Eukaryota</taxon>
        <taxon>Fungi</taxon>
        <taxon>Dikarya</taxon>
        <taxon>Basidiomycota</taxon>
        <taxon>Agaricomycotina</taxon>
        <taxon>Agaricomycetes</taxon>
        <taxon>Agaricomycetidae</taxon>
        <taxon>Agaricales</taxon>
        <taxon>Marasmiineae</taxon>
        <taxon>Mycenaceae</taxon>
        <taxon>Mycena</taxon>
    </lineage>
</organism>
<name>A0A8H6WX41_9AGAR</name>
<dbReference type="OrthoDB" id="3066241at2759"/>
<dbReference type="Proteomes" id="UP000620124">
    <property type="component" value="Unassembled WGS sequence"/>
</dbReference>
<keyword evidence="2" id="KW-1185">Reference proteome</keyword>
<gene>
    <name evidence="1" type="ORF">MVEN_02458600</name>
</gene>
<sequence length="409" mass="47089">MGWESEEFRKFERYLRETAVMMGLDTFAGPDKQDTSKWAKFVENCLREFPALGTDFEDEWPIEVYYSKYTAKRLEYYNYDGIKKIHWQSPIVTEIIGSAQPRSQRQRVRETRLRVVHRGQKSRFHLAGSQVASSTITPSPSTVILASPPTRTLQYAKIISCVLCGSRPLVSSRQKVTLNKFFDGREDLRRGFDAAGIIADNHFRVLLRLSAHQRESLECSYTSIKERMEIADEEYFQFVHIVEEYIPRYLNIVPFDKQNQDQVQALIRKARPSVKRYENLWPLEVLIKRYLGARLTGLPGTLHEPDLKIPHECPLQRFYPAHDVPSALASILLDYEMEELGPAFLSLGIRSDEAFTTITRSHKLATGLLGDINLKQLQLTDFQTMMMGLILGGDLGEQCKFGAFYVYVI</sequence>
<dbReference type="EMBL" id="JACAZI010000033">
    <property type="protein sequence ID" value="KAF7330215.1"/>
    <property type="molecule type" value="Genomic_DNA"/>
</dbReference>
<protein>
    <submittedName>
        <fullName evidence="1">Uncharacterized protein</fullName>
    </submittedName>
</protein>